<dbReference type="InterPro" id="IPR004714">
    <property type="entry name" value="Cyt_oxidase_maturation_cbb3"/>
</dbReference>
<dbReference type="PANTHER" id="PTHR41532">
    <property type="entry name" value="FIXS PROTEIN"/>
    <property type="match status" value="1"/>
</dbReference>
<keyword evidence="4" id="KW-1185">Reference proteome</keyword>
<evidence type="ECO:0000313" key="4">
    <source>
        <dbReference type="Proteomes" id="UP000001096"/>
    </source>
</evidence>
<keyword evidence="2" id="KW-1133">Transmembrane helix</keyword>
<dbReference type="EMBL" id="AGWX01000004">
    <property type="protein sequence ID" value="EKS36745.1"/>
    <property type="molecule type" value="Genomic_DNA"/>
</dbReference>
<keyword evidence="2" id="KW-0812">Transmembrane</keyword>
<keyword evidence="2" id="KW-0472">Membrane</keyword>
<dbReference type="RefSeq" id="WP_006021866.1">
    <property type="nucleotide sequence ID" value="NZ_KB375283.1"/>
</dbReference>
<dbReference type="PATRIC" id="fig|883078.3.peg.3271"/>
<accession>K8PAY9</accession>
<reference evidence="3 4" key="1">
    <citation type="submission" date="2012-04" db="EMBL/GenBank/DDBJ databases">
        <title>The Genome Sequence of Afipia broomeae ATCC 49717.</title>
        <authorList>
            <consortium name="The Broad Institute Genome Sequencing Platform"/>
            <person name="Earl A."/>
            <person name="Ward D."/>
            <person name="Feldgarden M."/>
            <person name="Gevers D."/>
            <person name="Huys G."/>
            <person name="Walker B."/>
            <person name="Young S.K."/>
            <person name="Zeng Q."/>
            <person name="Gargeya S."/>
            <person name="Fitzgerald M."/>
            <person name="Haas B."/>
            <person name="Abouelleil A."/>
            <person name="Alvarado L."/>
            <person name="Arachchi H.M."/>
            <person name="Berlin A."/>
            <person name="Chapman S.B."/>
            <person name="Goldberg J."/>
            <person name="Griggs A."/>
            <person name="Gujja S."/>
            <person name="Hansen M."/>
            <person name="Howarth C."/>
            <person name="Imamovic A."/>
            <person name="Larimer J."/>
            <person name="McCowen C."/>
            <person name="Montmayeur A."/>
            <person name="Murphy C."/>
            <person name="Neiman D."/>
            <person name="Pearson M."/>
            <person name="Priest M."/>
            <person name="Roberts A."/>
            <person name="Saif S."/>
            <person name="Shea T."/>
            <person name="Sisk P."/>
            <person name="Sykes S."/>
            <person name="Wortman J."/>
            <person name="Nusbaum C."/>
            <person name="Birren B."/>
        </authorList>
    </citation>
    <scope>NUCLEOTIDE SEQUENCE [LARGE SCALE GENOMIC DNA]</scope>
    <source>
        <strain evidence="3 4">ATCC 49717</strain>
    </source>
</reference>
<dbReference type="NCBIfam" id="TIGR00847">
    <property type="entry name" value="ccoS"/>
    <property type="match status" value="1"/>
</dbReference>
<evidence type="ECO:0000313" key="3">
    <source>
        <dbReference type="EMBL" id="EKS36745.1"/>
    </source>
</evidence>
<dbReference type="Pfam" id="PF03597">
    <property type="entry name" value="FixS"/>
    <property type="match status" value="1"/>
</dbReference>
<gene>
    <name evidence="3" type="ORF">HMPREF9695_03163</name>
</gene>
<dbReference type="Proteomes" id="UP000001096">
    <property type="component" value="Unassembled WGS sequence"/>
</dbReference>
<proteinExistence type="predicted"/>
<feature type="compositionally biased region" description="Basic and acidic residues" evidence="1">
    <location>
        <begin position="57"/>
        <end position="66"/>
    </location>
</feature>
<sequence>MTDFFYLIPIALALGAAALGAFMWSLRSGQYDDLAGAAERILFDEQNGPGKATPPPRIEHVDRAGN</sequence>
<dbReference type="HOGENOM" id="CLU_176840_4_1_5"/>
<evidence type="ECO:0000256" key="1">
    <source>
        <dbReference type="SAM" id="MobiDB-lite"/>
    </source>
</evidence>
<organism evidence="3 4">
    <name type="scientific">Afipia broomeae ATCC 49717</name>
    <dbReference type="NCBI Taxonomy" id="883078"/>
    <lineage>
        <taxon>Bacteria</taxon>
        <taxon>Pseudomonadati</taxon>
        <taxon>Pseudomonadota</taxon>
        <taxon>Alphaproteobacteria</taxon>
        <taxon>Hyphomicrobiales</taxon>
        <taxon>Nitrobacteraceae</taxon>
        <taxon>Afipia</taxon>
    </lineage>
</organism>
<protein>
    <submittedName>
        <fullName evidence="3">Cytochrome oxidase maturation protein, cbb3-type</fullName>
    </submittedName>
</protein>
<name>K8PAY9_9BRAD</name>
<dbReference type="AlphaFoldDB" id="K8PAY9"/>
<feature type="transmembrane region" description="Helical" evidence="2">
    <location>
        <begin position="6"/>
        <end position="26"/>
    </location>
</feature>
<evidence type="ECO:0000256" key="2">
    <source>
        <dbReference type="SAM" id="Phobius"/>
    </source>
</evidence>
<feature type="region of interest" description="Disordered" evidence="1">
    <location>
        <begin position="45"/>
        <end position="66"/>
    </location>
</feature>
<dbReference type="PANTHER" id="PTHR41532:SF1">
    <property type="entry name" value="FIXS PROTEIN"/>
    <property type="match status" value="1"/>
</dbReference>
<comment type="caution">
    <text evidence="3">The sequence shown here is derived from an EMBL/GenBank/DDBJ whole genome shotgun (WGS) entry which is preliminary data.</text>
</comment>
<dbReference type="eggNOG" id="COG3197">
    <property type="taxonomic scope" value="Bacteria"/>
</dbReference>